<protein>
    <submittedName>
        <fullName evidence="3">Uncharacterized protein</fullName>
    </submittedName>
</protein>
<proteinExistence type="predicted"/>
<evidence type="ECO:0000313" key="4">
    <source>
        <dbReference type="Proteomes" id="UP001190700"/>
    </source>
</evidence>
<evidence type="ECO:0000313" key="2">
    <source>
        <dbReference type="EMBL" id="KAK3248941.1"/>
    </source>
</evidence>
<reference evidence="3 4" key="1">
    <citation type="journal article" date="2015" name="Genome Biol. Evol.">
        <title>Comparative Genomics of a Bacterivorous Green Alga Reveals Evolutionary Causalities and Consequences of Phago-Mixotrophic Mode of Nutrition.</title>
        <authorList>
            <person name="Burns J.A."/>
            <person name="Paasch A."/>
            <person name="Narechania A."/>
            <person name="Kim E."/>
        </authorList>
    </citation>
    <scope>NUCLEOTIDE SEQUENCE [LARGE SCALE GENOMIC DNA]</scope>
    <source>
        <strain evidence="3">PLY_AMNH</strain>
    </source>
</reference>
<dbReference type="AlphaFoldDB" id="A0AAE0GQJ3"/>
<reference evidence="3" key="2">
    <citation type="submission" date="2023-06" db="EMBL/GenBank/DDBJ databases">
        <title>Long-read-based genome assembly of the green algal bacterivore Cymbomonas tetramitiformis.</title>
        <authorList>
            <person name="Gyaltshen Y."/>
            <person name="Rozenberg A."/>
            <person name="Paasch A."/>
            <person name="Burns J.A."/>
            <person name="Warring S."/>
            <person name="Larson R."/>
            <person name="Maurer-Alcala X."/>
            <person name="Dacks J."/>
            <person name="Kim E."/>
        </authorList>
    </citation>
    <scope>NUCLEOTIDE SEQUENCE</scope>
    <source>
        <strain evidence="3">PLY_AMNH</strain>
    </source>
</reference>
<organism evidence="3 4">
    <name type="scientific">Cymbomonas tetramitiformis</name>
    <dbReference type="NCBI Taxonomy" id="36881"/>
    <lineage>
        <taxon>Eukaryota</taxon>
        <taxon>Viridiplantae</taxon>
        <taxon>Chlorophyta</taxon>
        <taxon>Pyramimonadophyceae</taxon>
        <taxon>Pyramimonadales</taxon>
        <taxon>Pyramimonadaceae</taxon>
        <taxon>Cymbomonas</taxon>
    </lineage>
</organism>
<evidence type="ECO:0000313" key="3">
    <source>
        <dbReference type="EMBL" id="KAK3282330.1"/>
    </source>
</evidence>
<keyword evidence="4" id="KW-1185">Reference proteome</keyword>
<comment type="caution">
    <text evidence="3">The sequence shown here is derived from an EMBL/GenBank/DDBJ whole genome shotgun (WGS) entry which is preliminary data.</text>
</comment>
<feature type="region of interest" description="Disordered" evidence="1">
    <location>
        <begin position="1"/>
        <end position="34"/>
    </location>
</feature>
<sequence length="84" mass="9369">MEGLAENKSGPNTKKRHTRRRGNKGLETGDKKLEDLTKQQINQLLGWDKQGKKLSPGQLNLVNQIKKRGKAAYPSKQVATGKET</sequence>
<dbReference type="Proteomes" id="UP001190700">
    <property type="component" value="Unassembled WGS sequence"/>
</dbReference>
<feature type="compositionally biased region" description="Basic residues" evidence="1">
    <location>
        <begin position="13"/>
        <end position="23"/>
    </location>
</feature>
<name>A0AAE0GQJ3_9CHLO</name>
<dbReference type="EMBL" id="LGRX02003368">
    <property type="protein sequence ID" value="KAK3282330.1"/>
    <property type="molecule type" value="Genomic_DNA"/>
</dbReference>
<gene>
    <name evidence="2" type="ORF">CYMTET_41616</name>
    <name evidence="3" type="ORF">CYMTET_9925</name>
</gene>
<dbReference type="EMBL" id="LGRX02027681">
    <property type="protein sequence ID" value="KAK3248941.1"/>
    <property type="molecule type" value="Genomic_DNA"/>
</dbReference>
<accession>A0AAE0GQJ3</accession>
<evidence type="ECO:0000256" key="1">
    <source>
        <dbReference type="SAM" id="MobiDB-lite"/>
    </source>
</evidence>